<organism evidence="1 2">
    <name type="scientific">Alteromonas portus</name>
    <dbReference type="NCBI Taxonomy" id="2565549"/>
    <lineage>
        <taxon>Bacteria</taxon>
        <taxon>Pseudomonadati</taxon>
        <taxon>Pseudomonadota</taxon>
        <taxon>Gammaproteobacteria</taxon>
        <taxon>Alteromonadales</taxon>
        <taxon>Alteromonadaceae</taxon>
        <taxon>Alteromonas/Salinimonas group</taxon>
        <taxon>Alteromonas</taxon>
    </lineage>
</organism>
<evidence type="ECO:0000313" key="1">
    <source>
        <dbReference type="EMBL" id="TKB02101.1"/>
    </source>
</evidence>
<accession>A0A4U0Z889</accession>
<sequence>MSVKNYQKFYQPLNAVHSADFNRCIYCGCEAARQDFIPPIKFIHDWQSGHLQADFISVPSCNECFDLLKNENNATLEPRVTVLKKLLAEKYKKAIRVYNHWSMEEIEEMDAAFQISLKGGMRLGKETLSRLQFAGFDYEVNGSITRVTKPQREAFKVFDEEFSSFREALAFASATYKIKKSRLSQLYFDNDESFDKAIEVFHGLVEDHQSKAD</sequence>
<dbReference type="EMBL" id="SWCO01000009">
    <property type="protein sequence ID" value="TKB02101.1"/>
    <property type="molecule type" value="Genomic_DNA"/>
</dbReference>
<dbReference type="AlphaFoldDB" id="A0A4U0Z889"/>
<proteinExistence type="predicted"/>
<dbReference type="Proteomes" id="UP000305471">
    <property type="component" value="Unassembled WGS sequence"/>
</dbReference>
<dbReference type="RefSeq" id="WP_136783213.1">
    <property type="nucleotide sequence ID" value="NZ_SWCO01000009.1"/>
</dbReference>
<protein>
    <submittedName>
        <fullName evidence="1">Uncharacterized protein</fullName>
    </submittedName>
</protein>
<name>A0A4U0Z889_9ALTE</name>
<evidence type="ECO:0000313" key="2">
    <source>
        <dbReference type="Proteomes" id="UP000305471"/>
    </source>
</evidence>
<dbReference type="OrthoDB" id="6396936at2"/>
<gene>
    <name evidence="1" type="ORF">E5672_16525</name>
</gene>
<reference evidence="1 2" key="1">
    <citation type="submission" date="2019-04" db="EMBL/GenBank/DDBJ databases">
        <title>Alteromonas portus sp. nov., an alginate lyase-excreting marine bacterium.</title>
        <authorList>
            <person name="Huang H."/>
            <person name="Mo K."/>
            <person name="Bao S."/>
        </authorList>
    </citation>
    <scope>NUCLEOTIDE SEQUENCE [LARGE SCALE GENOMIC DNA]</scope>
    <source>
        <strain evidence="1 2">HB161718</strain>
    </source>
</reference>
<keyword evidence="2" id="KW-1185">Reference proteome</keyword>
<comment type="caution">
    <text evidence="1">The sequence shown here is derived from an EMBL/GenBank/DDBJ whole genome shotgun (WGS) entry which is preliminary data.</text>
</comment>